<dbReference type="EMBL" id="OX395130">
    <property type="protein sequence ID" value="CAI5775952.1"/>
    <property type="molecule type" value="Genomic_DNA"/>
</dbReference>
<name>A0AA35KCT7_9SAUR</name>
<dbReference type="AlphaFoldDB" id="A0AA35KCT7"/>
<evidence type="ECO:0000313" key="2">
    <source>
        <dbReference type="EMBL" id="CAI5775952.1"/>
    </source>
</evidence>
<reference evidence="2" key="1">
    <citation type="submission" date="2022-12" db="EMBL/GenBank/DDBJ databases">
        <authorList>
            <person name="Alioto T."/>
            <person name="Alioto T."/>
            <person name="Gomez Garrido J."/>
        </authorList>
    </citation>
    <scope>NUCLEOTIDE SEQUENCE</scope>
</reference>
<gene>
    <name evidence="2" type="ORF">PODLI_1B029074</name>
</gene>
<evidence type="ECO:0000256" key="1">
    <source>
        <dbReference type="SAM" id="MobiDB-lite"/>
    </source>
</evidence>
<feature type="region of interest" description="Disordered" evidence="1">
    <location>
        <begin position="24"/>
        <end position="83"/>
    </location>
</feature>
<feature type="compositionally biased region" description="Basic and acidic residues" evidence="1">
    <location>
        <begin position="36"/>
        <end position="50"/>
    </location>
</feature>
<feature type="compositionally biased region" description="Basic and acidic residues" evidence="1">
    <location>
        <begin position="69"/>
        <end position="83"/>
    </location>
</feature>
<sequence>MSLSLGMLELGVAAQFALKNEIQNDRGSFPSGKMSENFREKPKRLCESSCRRQTGPGNNKAFVPEEEDTPGKQTDEPPHESELFSRVRKCPYVVC</sequence>
<evidence type="ECO:0000313" key="3">
    <source>
        <dbReference type="Proteomes" id="UP001178461"/>
    </source>
</evidence>
<keyword evidence="3" id="KW-1185">Reference proteome</keyword>
<accession>A0AA35KCT7</accession>
<organism evidence="2 3">
    <name type="scientific">Podarcis lilfordi</name>
    <name type="common">Lilford's wall lizard</name>
    <dbReference type="NCBI Taxonomy" id="74358"/>
    <lineage>
        <taxon>Eukaryota</taxon>
        <taxon>Metazoa</taxon>
        <taxon>Chordata</taxon>
        <taxon>Craniata</taxon>
        <taxon>Vertebrata</taxon>
        <taxon>Euteleostomi</taxon>
        <taxon>Lepidosauria</taxon>
        <taxon>Squamata</taxon>
        <taxon>Bifurcata</taxon>
        <taxon>Unidentata</taxon>
        <taxon>Episquamata</taxon>
        <taxon>Laterata</taxon>
        <taxon>Lacertibaenia</taxon>
        <taxon>Lacertidae</taxon>
        <taxon>Podarcis</taxon>
    </lineage>
</organism>
<proteinExistence type="predicted"/>
<dbReference type="Proteomes" id="UP001178461">
    <property type="component" value="Chromosome 5"/>
</dbReference>
<protein>
    <submittedName>
        <fullName evidence="2">Uncharacterized protein</fullName>
    </submittedName>
</protein>